<accession>A0AAU7U8V8</accession>
<dbReference type="Pfam" id="PF11697">
    <property type="entry name" value="DUF3293"/>
    <property type="match status" value="1"/>
</dbReference>
<dbReference type="RefSeq" id="WP_350242839.1">
    <property type="nucleotide sequence ID" value="NZ_CP158299.1"/>
</dbReference>
<protein>
    <submittedName>
        <fullName evidence="1">DUF3293 domain-containing protein</fullName>
    </submittedName>
</protein>
<evidence type="ECO:0000313" key="1">
    <source>
        <dbReference type="EMBL" id="XBV84802.1"/>
    </source>
</evidence>
<dbReference type="InterPro" id="IPR021710">
    <property type="entry name" value="DUF3293"/>
</dbReference>
<dbReference type="EMBL" id="CP158299">
    <property type="protein sequence ID" value="XBV84802.1"/>
    <property type="molecule type" value="Genomic_DNA"/>
</dbReference>
<name>A0AAU7U8V8_9DEIO</name>
<sequence>MDEELRQAFLDTTYGTLEVRLKLKAEPDPQLAWPPTLPGQRWAILTAWNPDGTQKAAEVNDGQQQRLTDRLHRDGWPTLPGHNGEGEWLEPTVIVPGLPLWRAVQLGRQFRQAAVLWGMGRRAALVWCRQNGEPLMPVELERLWLGRAAILPGDDRPHR</sequence>
<dbReference type="AlphaFoldDB" id="A0AAU7U8V8"/>
<gene>
    <name evidence="1" type="ORF">ABOD76_15325</name>
</gene>
<reference evidence="1" key="1">
    <citation type="submission" date="2024-06" db="EMBL/GenBank/DDBJ databases">
        <title>Draft Genome Sequence of Deinococcus sonorensis Type Strain KR-87, a Biofilm Producing Representative of the Genus Deinococcus.</title>
        <authorList>
            <person name="Boren L.S."/>
            <person name="Grosso R.A."/>
            <person name="Hugenberg-Cox A.N."/>
            <person name="Hill J.T.E."/>
            <person name="Albert C.M."/>
            <person name="Tuohy J.M."/>
        </authorList>
    </citation>
    <scope>NUCLEOTIDE SEQUENCE</scope>
    <source>
        <strain evidence="1">KR-87</strain>
    </source>
</reference>
<organism evidence="1">
    <name type="scientific">Deinococcus sonorensis KR-87</name>
    <dbReference type="NCBI Taxonomy" id="694439"/>
    <lineage>
        <taxon>Bacteria</taxon>
        <taxon>Thermotogati</taxon>
        <taxon>Deinococcota</taxon>
        <taxon>Deinococci</taxon>
        <taxon>Deinococcales</taxon>
        <taxon>Deinococcaceae</taxon>
        <taxon>Deinococcus</taxon>
    </lineage>
</organism>
<proteinExistence type="predicted"/>
<dbReference type="KEGG" id="dsc:ABOD76_15325"/>